<protein>
    <submittedName>
        <fullName evidence="1">Uncharacterized protein</fullName>
    </submittedName>
</protein>
<reference evidence="1" key="1">
    <citation type="journal article" date="2015" name="Nature">
        <title>Complex archaea that bridge the gap between prokaryotes and eukaryotes.</title>
        <authorList>
            <person name="Spang A."/>
            <person name="Saw J.H."/>
            <person name="Jorgensen S.L."/>
            <person name="Zaremba-Niedzwiedzka K."/>
            <person name="Martijn J."/>
            <person name="Lind A.E."/>
            <person name="van Eijk R."/>
            <person name="Schleper C."/>
            <person name="Guy L."/>
            <person name="Ettema T.J."/>
        </authorList>
    </citation>
    <scope>NUCLEOTIDE SEQUENCE</scope>
</reference>
<organism evidence="1">
    <name type="scientific">marine sediment metagenome</name>
    <dbReference type="NCBI Taxonomy" id="412755"/>
    <lineage>
        <taxon>unclassified sequences</taxon>
        <taxon>metagenomes</taxon>
        <taxon>ecological metagenomes</taxon>
    </lineage>
</organism>
<evidence type="ECO:0000313" key="1">
    <source>
        <dbReference type="EMBL" id="KKK58677.1"/>
    </source>
</evidence>
<feature type="non-terminal residue" evidence="1">
    <location>
        <position position="1"/>
    </location>
</feature>
<dbReference type="EMBL" id="LAZR01063857">
    <property type="protein sequence ID" value="KKK58677.1"/>
    <property type="molecule type" value="Genomic_DNA"/>
</dbReference>
<accession>A0A0F8WP59</accession>
<comment type="caution">
    <text evidence="1">The sequence shown here is derived from an EMBL/GenBank/DDBJ whole genome shotgun (WGS) entry which is preliminary data.</text>
</comment>
<proteinExistence type="predicted"/>
<gene>
    <name evidence="1" type="ORF">LCGC14_3042020</name>
</gene>
<name>A0A0F8WP59_9ZZZZ</name>
<dbReference type="AlphaFoldDB" id="A0A0F8WP59"/>
<sequence length="38" mass="4224">MTLLNADHRAIGVCLSCVAKNHYTKVSIPRAGYRHGRN</sequence>